<evidence type="ECO:0000313" key="1">
    <source>
        <dbReference type="EMBL" id="QHT06672.1"/>
    </source>
</evidence>
<accession>A0A6C0CRA2</accession>
<protein>
    <submittedName>
        <fullName evidence="1">Uncharacterized protein</fullName>
    </submittedName>
</protein>
<proteinExistence type="predicted"/>
<name>A0A6C0CRA2_9ZZZZ</name>
<organism evidence="1">
    <name type="scientific">viral metagenome</name>
    <dbReference type="NCBI Taxonomy" id="1070528"/>
    <lineage>
        <taxon>unclassified sequences</taxon>
        <taxon>metagenomes</taxon>
        <taxon>organismal metagenomes</taxon>
    </lineage>
</organism>
<dbReference type="AlphaFoldDB" id="A0A6C0CRA2"/>
<dbReference type="EMBL" id="MN739474">
    <property type="protein sequence ID" value="QHT06672.1"/>
    <property type="molecule type" value="Genomic_DNA"/>
</dbReference>
<sequence>METHIVLFITCGFMSDRILKDVFSGDYEINYTGQVCGGKDDVLTNGVRHGQNFHVYYRENKYTVFTYLGQTQQTLIEHERMVPKGYKANEQQCLKIRLYLEKQAVNNEPILRHDNETFKRAALTHAGLSANCSVFTGIYELQLLNI</sequence>
<reference evidence="1" key="1">
    <citation type="journal article" date="2020" name="Nature">
        <title>Giant virus diversity and host interactions through global metagenomics.</title>
        <authorList>
            <person name="Schulz F."/>
            <person name="Roux S."/>
            <person name="Paez-Espino D."/>
            <person name="Jungbluth S."/>
            <person name="Walsh D.A."/>
            <person name="Denef V.J."/>
            <person name="McMahon K.D."/>
            <person name="Konstantinidis K.T."/>
            <person name="Eloe-Fadrosh E.A."/>
            <person name="Kyrpides N.C."/>
            <person name="Woyke T."/>
        </authorList>
    </citation>
    <scope>NUCLEOTIDE SEQUENCE</scope>
    <source>
        <strain evidence="1">GVMAG-M-3300021473-15</strain>
    </source>
</reference>